<dbReference type="Proteomes" id="UP001219901">
    <property type="component" value="Chromosome"/>
</dbReference>
<feature type="domain" description="Mandelate racemase/muconate lactonizing enzyme C-terminal" evidence="4">
    <location>
        <begin position="158"/>
        <end position="266"/>
    </location>
</feature>
<dbReference type="SUPFAM" id="SSF51604">
    <property type="entry name" value="Enolase C-terminal domain-like"/>
    <property type="match status" value="1"/>
</dbReference>
<dbReference type="Gene3D" id="3.20.20.120">
    <property type="entry name" value="Enolase-like C-terminal domain"/>
    <property type="match status" value="1"/>
</dbReference>
<reference evidence="5 6" key="1">
    <citation type="submission" date="2019-11" db="EMBL/GenBank/DDBJ databases">
        <authorList>
            <person name="Cho J.-C."/>
        </authorList>
    </citation>
    <scope>NUCLEOTIDE SEQUENCE [LARGE SCALE GENOMIC DNA]</scope>
    <source>
        <strain evidence="5 6">JH1073</strain>
    </source>
</reference>
<dbReference type="InterPro" id="IPR013342">
    <property type="entry name" value="Mandelate_racemase_C"/>
</dbReference>
<keyword evidence="3" id="KW-0460">Magnesium</keyword>
<dbReference type="PANTHER" id="PTHR13794:SF58">
    <property type="entry name" value="MITOCHONDRIAL ENOLASE SUPERFAMILY MEMBER 1"/>
    <property type="match status" value="1"/>
</dbReference>
<comment type="cofactor">
    <cofactor evidence="1">
        <name>Mg(2+)</name>
        <dbReference type="ChEBI" id="CHEBI:18420"/>
    </cofactor>
</comment>
<keyword evidence="2" id="KW-0479">Metal-binding</keyword>
<evidence type="ECO:0000256" key="2">
    <source>
        <dbReference type="ARBA" id="ARBA00022723"/>
    </source>
</evidence>
<dbReference type="InterPro" id="IPR013341">
    <property type="entry name" value="Mandelate_racemase_N_dom"/>
</dbReference>
<dbReference type="Pfam" id="PF02746">
    <property type="entry name" value="MR_MLE_N"/>
    <property type="match status" value="1"/>
</dbReference>
<dbReference type="SMART" id="SM00922">
    <property type="entry name" value="MR_MLE"/>
    <property type="match status" value="1"/>
</dbReference>
<dbReference type="InterPro" id="IPR036849">
    <property type="entry name" value="Enolase-like_C_sf"/>
</dbReference>
<dbReference type="GO" id="GO:0000287">
    <property type="term" value="F:magnesium ion binding"/>
    <property type="evidence" value="ECO:0007669"/>
    <property type="project" value="TreeGrafter"/>
</dbReference>
<dbReference type="GO" id="GO:0016836">
    <property type="term" value="F:hydro-lyase activity"/>
    <property type="evidence" value="ECO:0007669"/>
    <property type="project" value="TreeGrafter"/>
</dbReference>
<dbReference type="GO" id="GO:0016052">
    <property type="term" value="P:carbohydrate catabolic process"/>
    <property type="evidence" value="ECO:0007669"/>
    <property type="project" value="TreeGrafter"/>
</dbReference>
<accession>A0AAJ6CUP2</accession>
<evidence type="ECO:0000313" key="6">
    <source>
        <dbReference type="Proteomes" id="UP001219901"/>
    </source>
</evidence>
<protein>
    <recommendedName>
        <fullName evidence="4">Mandelate racemase/muconate lactonizing enzyme C-terminal domain-containing protein</fullName>
    </recommendedName>
</protein>
<dbReference type="SFLD" id="SFLDS00001">
    <property type="entry name" value="Enolase"/>
    <property type="match status" value="1"/>
</dbReference>
<dbReference type="PANTHER" id="PTHR13794">
    <property type="entry name" value="ENOLASE SUPERFAMILY, MANDELATE RACEMASE"/>
    <property type="match status" value="1"/>
</dbReference>
<proteinExistence type="predicted"/>
<name>A0AAJ6CUP2_9CHLR</name>
<dbReference type="CDD" id="cd03316">
    <property type="entry name" value="MR_like"/>
    <property type="match status" value="1"/>
</dbReference>
<dbReference type="AlphaFoldDB" id="A0AAJ6CUP2"/>
<dbReference type="InterPro" id="IPR029065">
    <property type="entry name" value="Enolase_C-like"/>
</dbReference>
<organism evidence="5 6">
    <name type="scientific">Candidatus Lucifugimonas marina</name>
    <dbReference type="NCBI Taxonomy" id="3038979"/>
    <lineage>
        <taxon>Bacteria</taxon>
        <taxon>Bacillati</taxon>
        <taxon>Chloroflexota</taxon>
        <taxon>Dehalococcoidia</taxon>
        <taxon>SAR202 cluster</taxon>
        <taxon>Candidatus Lucifugimonadales</taxon>
        <taxon>Candidatus Lucifugimonadaceae</taxon>
        <taxon>Candidatus Lucifugimonas</taxon>
    </lineage>
</organism>
<gene>
    <name evidence="5" type="ORF">GKO48_07425</name>
</gene>
<evidence type="ECO:0000256" key="3">
    <source>
        <dbReference type="ARBA" id="ARBA00022842"/>
    </source>
</evidence>
<evidence type="ECO:0000259" key="4">
    <source>
        <dbReference type="SMART" id="SM00922"/>
    </source>
</evidence>
<dbReference type="InterPro" id="IPR046945">
    <property type="entry name" value="RHMD-like"/>
</dbReference>
<keyword evidence="6" id="KW-1185">Reference proteome</keyword>
<dbReference type="Gene3D" id="3.30.390.10">
    <property type="entry name" value="Enolase-like, N-terminal domain"/>
    <property type="match status" value="1"/>
</dbReference>
<dbReference type="Pfam" id="PF13378">
    <property type="entry name" value="MR_MLE_C"/>
    <property type="match status" value="1"/>
</dbReference>
<dbReference type="EMBL" id="CP046147">
    <property type="protein sequence ID" value="WFG39454.1"/>
    <property type="molecule type" value="Genomic_DNA"/>
</dbReference>
<dbReference type="SUPFAM" id="SSF54826">
    <property type="entry name" value="Enolase N-terminal domain-like"/>
    <property type="match status" value="1"/>
</dbReference>
<evidence type="ECO:0000256" key="1">
    <source>
        <dbReference type="ARBA" id="ARBA00001946"/>
    </source>
</evidence>
<evidence type="ECO:0000313" key="5">
    <source>
        <dbReference type="EMBL" id="WFG39454.1"/>
    </source>
</evidence>
<dbReference type="InterPro" id="IPR029017">
    <property type="entry name" value="Enolase-like_N"/>
</dbReference>
<reference evidence="6" key="2">
    <citation type="submission" date="2023-06" db="EMBL/GenBank/DDBJ databases">
        <title>Pangenomics reveal diversification of enzyme families and niche specialization in globally abundant SAR202 bacteria.</title>
        <authorList>
            <person name="Saw J.H.W."/>
        </authorList>
    </citation>
    <scope>NUCLEOTIDE SEQUENCE [LARGE SCALE GENOMIC DNA]</scope>
    <source>
        <strain evidence="6">JH1073</strain>
    </source>
</reference>
<sequence length="395" mass="43822">MNESCMICRLWANQQENQLSGNIKVTDVKIVNLRKIKHVGNIEPAWSPGREMSFDIGGGAFTEVHTDAGITGIGPAMHPMFIDDVKEYLVGRSAFAVEDHAAALNYYVPALHYQGIAGVDMALWDIIGKAAGLPLYKLWGGEKEKIIPYASMVALSTPEERAEQARSLQSDGFQAMKLRLHHESINDDIRTVEEVRSAVGDDFTIMVDANQAQSSANWQPGVQWDFKRAYETAVELQDLGVFWLEEPLKRHNFEGLAELNAKVEMRIAGGENNPGMHEFVQMCEQDVYSLLQPESMVMNGMTNLRKIGVLAELYGKELVPHHGGGNIGVIAHQHLVASWRHAPFMELLHDPPIGHYKNKFSIFANAPEVDSEGFMPLPTGPGIGLEIDPDLIIKD</sequence>